<keyword evidence="2" id="KW-1185">Reference proteome</keyword>
<dbReference type="PANTHER" id="PTHR36986">
    <property type="entry name" value="UPF0643 PROTEIN PB2B2.08"/>
    <property type="match status" value="1"/>
</dbReference>
<organism evidence="1 2">
    <name type="scientific">Penicillium malachiteum</name>
    <dbReference type="NCBI Taxonomy" id="1324776"/>
    <lineage>
        <taxon>Eukaryota</taxon>
        <taxon>Fungi</taxon>
        <taxon>Dikarya</taxon>
        <taxon>Ascomycota</taxon>
        <taxon>Pezizomycotina</taxon>
        <taxon>Eurotiomycetes</taxon>
        <taxon>Eurotiomycetidae</taxon>
        <taxon>Eurotiales</taxon>
        <taxon>Aspergillaceae</taxon>
        <taxon>Penicillium</taxon>
    </lineage>
</organism>
<evidence type="ECO:0000313" key="2">
    <source>
        <dbReference type="Proteomes" id="UP001215712"/>
    </source>
</evidence>
<gene>
    <name evidence="1" type="ORF">N7493_000606</name>
</gene>
<reference evidence="1" key="2">
    <citation type="submission" date="2023-01" db="EMBL/GenBank/DDBJ databases">
        <authorList>
            <person name="Petersen C."/>
        </authorList>
    </citation>
    <scope>NUCLEOTIDE SEQUENCE</scope>
    <source>
        <strain evidence="1">IBT 17514</strain>
    </source>
</reference>
<dbReference type="Proteomes" id="UP001215712">
    <property type="component" value="Unassembled WGS sequence"/>
</dbReference>
<accession>A0AAD6HWM4</accession>
<sequence length="259" mass="29428">MAIDIAIPKPVITSTSTKLDLNKEPASSPDQTLNTPSLLRYNLVTSDFDELKFEAAASRQLLQKGHQHPSTDTDSRLIASPYNDTPHLLDLTTLDTQSRLLSLALAYFKPSRPDYATAEYLDSFNWNEVFDLLKTFSEKEGHTWTTQTFYVVSFRSRLQPNIDNEYLHALDAYSHQEATASGGLLKYWFGTKNEERQNLATCIWRNRNDARLGGRGPWHAKARAAGRELYEEIVFSTMKLVIENGVASWSMSEWTKADE</sequence>
<proteinExistence type="predicted"/>
<dbReference type="EMBL" id="JAQJAN010000001">
    <property type="protein sequence ID" value="KAJ5740734.1"/>
    <property type="molecule type" value="Genomic_DNA"/>
</dbReference>
<protein>
    <submittedName>
        <fullName evidence="1">Uncharacterized protein</fullName>
    </submittedName>
</protein>
<dbReference type="PANTHER" id="PTHR36986:SF1">
    <property type="entry name" value="UPF0643 PROTEIN PB2B2.08"/>
    <property type="match status" value="1"/>
</dbReference>
<evidence type="ECO:0000313" key="1">
    <source>
        <dbReference type="EMBL" id="KAJ5740734.1"/>
    </source>
</evidence>
<name>A0AAD6HWM4_9EURO</name>
<reference evidence="1" key="1">
    <citation type="journal article" date="2023" name="IMA Fungus">
        <title>Comparative genomic study of the Penicillium genus elucidates a diverse pangenome and 15 lateral gene transfer events.</title>
        <authorList>
            <person name="Petersen C."/>
            <person name="Sorensen T."/>
            <person name="Nielsen M.R."/>
            <person name="Sondergaard T.E."/>
            <person name="Sorensen J.L."/>
            <person name="Fitzpatrick D.A."/>
            <person name="Frisvad J.C."/>
            <person name="Nielsen K.L."/>
        </authorList>
    </citation>
    <scope>NUCLEOTIDE SEQUENCE</scope>
    <source>
        <strain evidence="1">IBT 17514</strain>
    </source>
</reference>
<comment type="caution">
    <text evidence="1">The sequence shown here is derived from an EMBL/GenBank/DDBJ whole genome shotgun (WGS) entry which is preliminary data.</text>
</comment>
<dbReference type="AlphaFoldDB" id="A0AAD6HWM4"/>